<comment type="caution">
    <text evidence="4">The sequence shown here is derived from an EMBL/GenBank/DDBJ whole genome shotgun (WGS) entry which is preliminary data.</text>
</comment>
<dbReference type="PANTHER" id="PTHR43072">
    <property type="entry name" value="N-ACETYLTRANSFERASE"/>
    <property type="match status" value="1"/>
</dbReference>
<evidence type="ECO:0000313" key="4">
    <source>
        <dbReference type="EMBL" id="RCS58188.1"/>
    </source>
</evidence>
<reference evidence="4 5" key="1">
    <citation type="journal article" date="2018" name="Int. J. Syst. Evol. Microbiol.">
        <title>Parvibium lacunae gen. nov., sp. nov., a new member of the family Alcaligenaceae isolated from a freshwater pond.</title>
        <authorList>
            <person name="Chen W.M."/>
            <person name="Xie P.B."/>
            <person name="Hsu M.Y."/>
            <person name="Sheu S.Y."/>
        </authorList>
    </citation>
    <scope>NUCLEOTIDE SEQUENCE [LARGE SCALE GENOMIC DNA]</scope>
    <source>
        <strain evidence="4 5">KMB9</strain>
    </source>
</reference>
<dbReference type="RefSeq" id="WP_114402272.1">
    <property type="nucleotide sequence ID" value="NZ_QPGB01000002.1"/>
</dbReference>
<dbReference type="Gene3D" id="3.40.630.30">
    <property type="match status" value="1"/>
</dbReference>
<dbReference type="InterPro" id="IPR000182">
    <property type="entry name" value="GNAT_dom"/>
</dbReference>
<sequence length="175" mass="19771">MEWVSCTYEEQGEAILSILNEAILTSTALYDYQPRTMAQMAEWFALKKAQDFPVLGLIAPNGQLAGFATYGTFRAFPAYQYTVEHSIYIHHSFRTQGLASLLMERLIATAERQQYHTLIGVIDAANQASIALHLKHGFVHAGSLQQVGYKFGRWLDVVLYQRLLATPTDPCEQRK</sequence>
<dbReference type="PROSITE" id="PS51186">
    <property type="entry name" value="GNAT"/>
    <property type="match status" value="1"/>
</dbReference>
<dbReference type="SUPFAM" id="SSF55729">
    <property type="entry name" value="Acyl-CoA N-acyltransferases (Nat)"/>
    <property type="match status" value="1"/>
</dbReference>
<evidence type="ECO:0000313" key="5">
    <source>
        <dbReference type="Proteomes" id="UP000252357"/>
    </source>
</evidence>
<evidence type="ECO:0000259" key="3">
    <source>
        <dbReference type="PROSITE" id="PS51186"/>
    </source>
</evidence>
<dbReference type="CDD" id="cd04301">
    <property type="entry name" value="NAT_SF"/>
    <property type="match status" value="1"/>
</dbReference>
<organism evidence="4 5">
    <name type="scientific">Parvibium lacunae</name>
    <dbReference type="NCBI Taxonomy" id="1888893"/>
    <lineage>
        <taxon>Bacteria</taxon>
        <taxon>Pseudomonadati</taxon>
        <taxon>Pseudomonadota</taxon>
        <taxon>Betaproteobacteria</taxon>
        <taxon>Burkholderiales</taxon>
        <taxon>Alcaligenaceae</taxon>
        <taxon>Parvibium</taxon>
    </lineage>
</organism>
<dbReference type="Pfam" id="PF00583">
    <property type="entry name" value="Acetyltransf_1"/>
    <property type="match status" value="1"/>
</dbReference>
<gene>
    <name evidence="4" type="ORF">DU000_05015</name>
</gene>
<proteinExistence type="predicted"/>
<dbReference type="OrthoDB" id="5459937at2"/>
<dbReference type="InterPro" id="IPR016181">
    <property type="entry name" value="Acyl_CoA_acyltransferase"/>
</dbReference>
<dbReference type="Proteomes" id="UP000252357">
    <property type="component" value="Unassembled WGS sequence"/>
</dbReference>
<evidence type="ECO:0000256" key="1">
    <source>
        <dbReference type="ARBA" id="ARBA00022679"/>
    </source>
</evidence>
<dbReference type="PANTHER" id="PTHR43072:SF23">
    <property type="entry name" value="UPF0039 PROTEIN C11D3.02C"/>
    <property type="match status" value="1"/>
</dbReference>
<dbReference type="AlphaFoldDB" id="A0A368L3M5"/>
<dbReference type="EMBL" id="QPGB01000002">
    <property type="protein sequence ID" value="RCS58188.1"/>
    <property type="molecule type" value="Genomic_DNA"/>
</dbReference>
<evidence type="ECO:0000256" key="2">
    <source>
        <dbReference type="ARBA" id="ARBA00023315"/>
    </source>
</evidence>
<dbReference type="GO" id="GO:0016747">
    <property type="term" value="F:acyltransferase activity, transferring groups other than amino-acyl groups"/>
    <property type="evidence" value="ECO:0007669"/>
    <property type="project" value="InterPro"/>
</dbReference>
<keyword evidence="1 4" id="KW-0808">Transferase</keyword>
<keyword evidence="5" id="KW-1185">Reference proteome</keyword>
<name>A0A368L3M5_9BURK</name>
<keyword evidence="2" id="KW-0012">Acyltransferase</keyword>
<accession>A0A368L3M5</accession>
<feature type="domain" description="N-acetyltransferase" evidence="3">
    <location>
        <begin position="14"/>
        <end position="164"/>
    </location>
</feature>
<protein>
    <submittedName>
        <fullName evidence="4">N-acetyltransferase</fullName>
    </submittedName>
</protein>